<feature type="binding site" evidence="12">
    <location>
        <position position="104"/>
    </location>
    <ligand>
        <name>CoA</name>
        <dbReference type="ChEBI" id="CHEBI:57287"/>
    </ligand>
</feature>
<dbReference type="InterPro" id="IPR008278">
    <property type="entry name" value="4-PPantetheinyl_Trfase_dom"/>
</dbReference>
<sequence>MPTPDALPHTDTLPNTQATLSPDHHWPVFCTPPQRVWPQYTGPQYTRPQYTGPQTSAQSTLHFALTHFSVSDFVVDEFAKQQIPLASGIDQAVPKRQAEYLAGRLCAREALQALTGHLIVPSRNEDRSPQWPQGITGAITHSHGIAAALVAPTLTYAGIGLDIEQLITDDKAQRLAEHILTPEEMTHWHQEWQAQPGPWLTRIFSLKEALFKALYPITGTRFYFQDAKLSEWDSTTGDVQLTLLTDLSPQWHRGQTVTGQAITPERWPDYVFSRVLIKSYQD</sequence>
<feature type="binding site" evidence="12">
    <location>
        <position position="162"/>
    </location>
    <ligand>
        <name>CoA</name>
        <dbReference type="ChEBI" id="CHEBI:57287"/>
    </ligand>
</feature>
<dbReference type="Gene3D" id="3.90.470.20">
    <property type="entry name" value="4'-phosphopantetheinyl transferase domain"/>
    <property type="match status" value="1"/>
</dbReference>
<feature type="domain" description="4'-phosphopantetheinyl transferase N-terminal" evidence="16">
    <location>
        <begin position="89"/>
        <end position="151"/>
    </location>
</feature>
<keyword evidence="7" id="KW-0259">Enterobactin biosynthesis</keyword>
<comment type="catalytic activity">
    <reaction evidence="10">
        <text>apo-[aryl-carrier protein] + CoA = holo-[aryl-carrier protein] + adenosine 3',5'-bisphosphate + H(+)</text>
        <dbReference type="Rhea" id="RHEA:48404"/>
        <dbReference type="Rhea" id="RHEA-COMP:15903"/>
        <dbReference type="Rhea" id="RHEA-COMP:17557"/>
        <dbReference type="ChEBI" id="CHEBI:15378"/>
        <dbReference type="ChEBI" id="CHEBI:29999"/>
        <dbReference type="ChEBI" id="CHEBI:57287"/>
        <dbReference type="ChEBI" id="CHEBI:58343"/>
        <dbReference type="ChEBI" id="CHEBI:64479"/>
    </reaction>
</comment>
<evidence type="ECO:0000259" key="15">
    <source>
        <dbReference type="Pfam" id="PF01648"/>
    </source>
</evidence>
<evidence type="ECO:0000256" key="14">
    <source>
        <dbReference type="SAM" id="MobiDB-lite"/>
    </source>
</evidence>
<evidence type="ECO:0000256" key="7">
    <source>
        <dbReference type="ARBA" id="ARBA00023191"/>
    </source>
</evidence>
<evidence type="ECO:0000256" key="4">
    <source>
        <dbReference type="ARBA" id="ARBA00011503"/>
    </source>
</evidence>
<proteinExistence type="inferred from homology"/>
<feature type="binding site" evidence="12">
    <location>
        <begin position="140"/>
        <end position="141"/>
    </location>
    <ligand>
        <name>CoA</name>
        <dbReference type="ChEBI" id="CHEBI:57287"/>
    </ligand>
</feature>
<evidence type="ECO:0000256" key="12">
    <source>
        <dbReference type="PIRSR" id="PIRSR603542-1"/>
    </source>
</evidence>
<protein>
    <recommendedName>
        <fullName evidence="5">Enterobactin synthase component D</fullName>
    </recommendedName>
    <alternativeName>
        <fullName evidence="8">4'-phosphopantetheinyl transferase EntD</fullName>
    </alternativeName>
    <alternativeName>
        <fullName evidence="9">Enterochelin synthase D</fullName>
    </alternativeName>
</protein>
<dbReference type="PRINTS" id="PR01399">
    <property type="entry name" value="ENTSNTHTASED"/>
</dbReference>
<comment type="pathway">
    <text evidence="2">Siderophore biosynthesis; enterobactin biosynthesis.</text>
</comment>
<dbReference type="Proteomes" id="UP000094291">
    <property type="component" value="Unassembled WGS sequence"/>
</dbReference>
<keyword evidence="18" id="KW-1185">Reference proteome</keyword>
<evidence type="ECO:0000256" key="10">
    <source>
        <dbReference type="ARBA" id="ARBA00049176"/>
    </source>
</evidence>
<evidence type="ECO:0000256" key="1">
    <source>
        <dbReference type="ARBA" id="ARBA00003937"/>
    </source>
</evidence>
<dbReference type="STRING" id="197479.BFW38_09985"/>
<dbReference type="AlphaFoldDB" id="A0A1E2VA73"/>
<evidence type="ECO:0000256" key="8">
    <source>
        <dbReference type="ARBA" id="ARBA00029894"/>
    </source>
</evidence>
<evidence type="ECO:0000256" key="6">
    <source>
        <dbReference type="ARBA" id="ARBA00022679"/>
    </source>
</evidence>
<evidence type="ECO:0000256" key="13">
    <source>
        <dbReference type="PIRSR" id="PIRSR603542-2"/>
    </source>
</evidence>
<evidence type="ECO:0000256" key="3">
    <source>
        <dbReference type="ARBA" id="ARBA00008342"/>
    </source>
</evidence>
<gene>
    <name evidence="17" type="ORF">BFW38_09985</name>
</gene>
<evidence type="ECO:0000313" key="18">
    <source>
        <dbReference type="Proteomes" id="UP000094291"/>
    </source>
</evidence>
<dbReference type="Pfam" id="PF17837">
    <property type="entry name" value="4PPT_N"/>
    <property type="match status" value="1"/>
</dbReference>
<dbReference type="RefSeq" id="WP_068998384.1">
    <property type="nucleotide sequence ID" value="NZ_MDTQ01000001.1"/>
</dbReference>
<keyword evidence="13" id="KW-0460">Magnesium</keyword>
<dbReference type="SUPFAM" id="SSF56214">
    <property type="entry name" value="4'-phosphopantetheinyl transferase"/>
    <property type="match status" value="1"/>
</dbReference>
<dbReference type="GO" id="GO:0009366">
    <property type="term" value="C:enterobactin synthetase complex"/>
    <property type="evidence" value="ECO:0007669"/>
    <property type="project" value="InterPro"/>
</dbReference>
<comment type="function">
    <text evidence="1">Involved in the biosynthesis of the siderophore enterobactin (enterochelin), which is a macrocyclic trimeric lactone of N-(2,3-dihydroxybenzoyl)-serine. The serine trilactone serves as a scaffolding for the three catechol functionalities that provide hexadentate coordination for the tightly ligated iron(2+) atoms. Plays an essential role in the assembly of the enterobactin by catalyzing the transfer of the 4'-phosphopantetheine (Ppant) moiety from coenzyme A to the apo-domains of both EntB (ArCP domain) and EntF (PCP domain) to yield their holo-forms which make them competent for the activation of 2,3-dihydroxybenzoate (DHB) and L-serine, respectively.</text>
</comment>
<dbReference type="InterPro" id="IPR003542">
    <property type="entry name" value="Enbac_synth_compD-like"/>
</dbReference>
<feature type="binding site" evidence="12">
    <location>
        <position position="208"/>
    </location>
    <ligand>
        <name>CoA</name>
        <dbReference type="ChEBI" id="CHEBI:57287"/>
    </ligand>
</feature>
<dbReference type="PANTHER" id="PTHR38096:SF1">
    <property type="entry name" value="ENTEROBACTIN SYNTHASE COMPONENT D"/>
    <property type="match status" value="1"/>
</dbReference>
<dbReference type="GO" id="GO:0008897">
    <property type="term" value="F:holo-[acyl-carrier-protein] synthase activity"/>
    <property type="evidence" value="ECO:0007669"/>
    <property type="project" value="InterPro"/>
</dbReference>
<feature type="binding site" evidence="13">
    <location>
        <position position="164"/>
    </location>
    <ligand>
        <name>Mg(2+)</name>
        <dbReference type="ChEBI" id="CHEBI:18420"/>
    </ligand>
</feature>
<comment type="similarity">
    <text evidence="3">Belongs to the P-Pant transferase superfamily. EntD family.</text>
</comment>
<comment type="caution">
    <text evidence="17">The sequence shown here is derived from an EMBL/GenBank/DDBJ whole genome shotgun (WGS) entry which is preliminary data.</text>
</comment>
<dbReference type="GO" id="GO:0009239">
    <property type="term" value="P:enterobactin biosynthetic process"/>
    <property type="evidence" value="ECO:0007669"/>
    <property type="project" value="UniProtKB-UniPathway"/>
</dbReference>
<feature type="binding site" evidence="12">
    <location>
        <position position="212"/>
    </location>
    <ligand>
        <name>CoA</name>
        <dbReference type="ChEBI" id="CHEBI:57287"/>
    </ligand>
</feature>
<comment type="cofactor">
    <cofactor evidence="13">
        <name>Mg(2+)</name>
        <dbReference type="ChEBI" id="CHEBI:18420"/>
    </cofactor>
</comment>
<dbReference type="OrthoDB" id="8210607at2"/>
<evidence type="ECO:0000256" key="5">
    <source>
        <dbReference type="ARBA" id="ARBA00019087"/>
    </source>
</evidence>
<evidence type="ECO:0000256" key="9">
    <source>
        <dbReference type="ARBA" id="ARBA00031996"/>
    </source>
</evidence>
<dbReference type="InterPro" id="IPR037143">
    <property type="entry name" value="4-PPantetheinyl_Trfase_dom_sf"/>
</dbReference>
<feature type="binding site" evidence="13">
    <location>
        <position position="163"/>
    </location>
    <ligand>
        <name>Mg(2+)</name>
        <dbReference type="ChEBI" id="CHEBI:18420"/>
    </ligand>
</feature>
<dbReference type="PANTHER" id="PTHR38096">
    <property type="entry name" value="ENTEROBACTIN SYNTHASE COMPONENT D"/>
    <property type="match status" value="1"/>
</dbReference>
<dbReference type="UniPathway" id="UPA00017"/>
<dbReference type="GO" id="GO:0000287">
    <property type="term" value="F:magnesium ion binding"/>
    <property type="evidence" value="ECO:0007669"/>
    <property type="project" value="InterPro"/>
</dbReference>
<dbReference type="InterPro" id="IPR041354">
    <property type="entry name" value="4PPT_N"/>
</dbReference>
<dbReference type="EMBL" id="MDTQ01000001">
    <property type="protein sequence ID" value="ODC03823.1"/>
    <property type="molecule type" value="Genomic_DNA"/>
</dbReference>
<dbReference type="Pfam" id="PF01648">
    <property type="entry name" value="ACPS"/>
    <property type="match status" value="1"/>
</dbReference>
<keyword evidence="6" id="KW-0808">Transferase</keyword>
<accession>A0A1E2VA73</accession>
<evidence type="ECO:0000256" key="2">
    <source>
        <dbReference type="ARBA" id="ARBA00004993"/>
    </source>
</evidence>
<feature type="region of interest" description="Disordered" evidence="14">
    <location>
        <begin position="1"/>
        <end position="24"/>
    </location>
</feature>
<keyword evidence="13" id="KW-0479">Metal-binding</keyword>
<evidence type="ECO:0000256" key="11">
    <source>
        <dbReference type="ARBA" id="ARBA00049191"/>
    </source>
</evidence>
<evidence type="ECO:0000259" key="16">
    <source>
        <dbReference type="Pfam" id="PF17837"/>
    </source>
</evidence>
<evidence type="ECO:0000313" key="17">
    <source>
        <dbReference type="EMBL" id="ODC03823.1"/>
    </source>
</evidence>
<comment type="subunit">
    <text evidence="4">EntB, EntD, EntE, and EntF form a multienzyme complex called enterobactin synthase.</text>
</comment>
<feature type="binding site" evidence="13">
    <location>
        <position position="162"/>
    </location>
    <ligand>
        <name>Mg(2+)</name>
        <dbReference type="ChEBI" id="CHEBI:18420"/>
    </ligand>
</feature>
<comment type="catalytic activity">
    <reaction evidence="11">
        <text>apo-[peptidyl-carrier protein] + CoA = holo-[peptidyl-carrier protein] + adenosine 3',5'-bisphosphate + H(+)</text>
        <dbReference type="Rhea" id="RHEA:46228"/>
        <dbReference type="Rhea" id="RHEA-COMP:11479"/>
        <dbReference type="Rhea" id="RHEA-COMP:11480"/>
        <dbReference type="ChEBI" id="CHEBI:15378"/>
        <dbReference type="ChEBI" id="CHEBI:29999"/>
        <dbReference type="ChEBI" id="CHEBI:57287"/>
        <dbReference type="ChEBI" id="CHEBI:58343"/>
        <dbReference type="ChEBI" id="CHEBI:64479"/>
    </reaction>
</comment>
<organism evidence="17 18">
    <name type="scientific">Terasakiispira papahanaumokuakeensis</name>
    <dbReference type="NCBI Taxonomy" id="197479"/>
    <lineage>
        <taxon>Bacteria</taxon>
        <taxon>Pseudomonadati</taxon>
        <taxon>Pseudomonadota</taxon>
        <taxon>Gammaproteobacteria</taxon>
        <taxon>Oceanospirillales</taxon>
        <taxon>Terasakiispira</taxon>
    </lineage>
</organism>
<name>A0A1E2VA73_9GAMM</name>
<dbReference type="GO" id="GO:0005886">
    <property type="term" value="C:plasma membrane"/>
    <property type="evidence" value="ECO:0007669"/>
    <property type="project" value="TreeGrafter"/>
</dbReference>
<feature type="domain" description="4'-phosphopantetheinyl transferase" evidence="15">
    <location>
        <begin position="158"/>
        <end position="255"/>
    </location>
</feature>
<feature type="binding site" evidence="12">
    <location>
        <position position="96"/>
    </location>
    <ligand>
        <name>CoA</name>
        <dbReference type="ChEBI" id="CHEBI:57287"/>
    </ligand>
</feature>
<reference evidence="17 18" key="1">
    <citation type="submission" date="2016-08" db="EMBL/GenBank/DDBJ databases">
        <authorList>
            <person name="Seilhamer J.J."/>
        </authorList>
    </citation>
    <scope>NUCLEOTIDE SEQUENCE [LARGE SCALE GENOMIC DNA]</scope>
    <source>
        <strain evidence="17 18">PH27A</strain>
    </source>
</reference>